<feature type="region of interest" description="Disordered" evidence="1">
    <location>
        <begin position="13"/>
        <end position="52"/>
    </location>
</feature>
<protein>
    <submittedName>
        <fullName evidence="2">Uncharacterized protein</fullName>
    </submittedName>
</protein>
<gene>
    <name evidence="2" type="ORF">PILCRDRAFT_824487</name>
</gene>
<feature type="compositionally biased region" description="Polar residues" evidence="1">
    <location>
        <begin position="15"/>
        <end position="52"/>
    </location>
</feature>
<organism evidence="2 3">
    <name type="scientific">Piloderma croceum (strain F 1598)</name>
    <dbReference type="NCBI Taxonomy" id="765440"/>
    <lineage>
        <taxon>Eukaryota</taxon>
        <taxon>Fungi</taxon>
        <taxon>Dikarya</taxon>
        <taxon>Basidiomycota</taxon>
        <taxon>Agaricomycotina</taxon>
        <taxon>Agaricomycetes</taxon>
        <taxon>Agaricomycetidae</taxon>
        <taxon>Atheliales</taxon>
        <taxon>Atheliaceae</taxon>
        <taxon>Piloderma</taxon>
    </lineage>
</organism>
<dbReference type="EMBL" id="KN833017">
    <property type="protein sequence ID" value="KIM78276.1"/>
    <property type="molecule type" value="Genomic_DNA"/>
</dbReference>
<sequence length="52" mass="5769">MARLWETTAALYSAPTDSNNQPGHMIRSNSCTRTFTGDITRSSRGTETRSFS</sequence>
<keyword evidence="3" id="KW-1185">Reference proteome</keyword>
<evidence type="ECO:0000256" key="1">
    <source>
        <dbReference type="SAM" id="MobiDB-lite"/>
    </source>
</evidence>
<proteinExistence type="predicted"/>
<dbReference type="Proteomes" id="UP000054166">
    <property type="component" value="Unassembled WGS sequence"/>
</dbReference>
<evidence type="ECO:0000313" key="3">
    <source>
        <dbReference type="Proteomes" id="UP000054166"/>
    </source>
</evidence>
<name>A0A0C3FEH0_PILCF</name>
<dbReference type="InParanoid" id="A0A0C3FEH0"/>
<evidence type="ECO:0000313" key="2">
    <source>
        <dbReference type="EMBL" id="KIM78276.1"/>
    </source>
</evidence>
<reference evidence="3" key="2">
    <citation type="submission" date="2015-01" db="EMBL/GenBank/DDBJ databases">
        <title>Evolutionary Origins and Diversification of the Mycorrhizal Mutualists.</title>
        <authorList>
            <consortium name="DOE Joint Genome Institute"/>
            <consortium name="Mycorrhizal Genomics Consortium"/>
            <person name="Kohler A."/>
            <person name="Kuo A."/>
            <person name="Nagy L.G."/>
            <person name="Floudas D."/>
            <person name="Copeland A."/>
            <person name="Barry K.W."/>
            <person name="Cichocki N."/>
            <person name="Veneault-Fourrey C."/>
            <person name="LaButti K."/>
            <person name="Lindquist E.A."/>
            <person name="Lipzen A."/>
            <person name="Lundell T."/>
            <person name="Morin E."/>
            <person name="Murat C."/>
            <person name="Riley R."/>
            <person name="Ohm R."/>
            <person name="Sun H."/>
            <person name="Tunlid A."/>
            <person name="Henrissat B."/>
            <person name="Grigoriev I.V."/>
            <person name="Hibbett D.S."/>
            <person name="Martin F."/>
        </authorList>
    </citation>
    <scope>NUCLEOTIDE SEQUENCE [LARGE SCALE GENOMIC DNA]</scope>
    <source>
        <strain evidence="3">F 1598</strain>
    </source>
</reference>
<dbReference type="HOGENOM" id="CLU_206748_0_0_1"/>
<accession>A0A0C3FEH0</accession>
<dbReference type="AlphaFoldDB" id="A0A0C3FEH0"/>
<reference evidence="2 3" key="1">
    <citation type="submission" date="2014-04" db="EMBL/GenBank/DDBJ databases">
        <authorList>
            <consortium name="DOE Joint Genome Institute"/>
            <person name="Kuo A."/>
            <person name="Tarkka M."/>
            <person name="Buscot F."/>
            <person name="Kohler A."/>
            <person name="Nagy L.G."/>
            <person name="Floudas D."/>
            <person name="Copeland A."/>
            <person name="Barry K.W."/>
            <person name="Cichocki N."/>
            <person name="Veneault-Fourrey C."/>
            <person name="LaButti K."/>
            <person name="Lindquist E.A."/>
            <person name="Lipzen A."/>
            <person name="Lundell T."/>
            <person name="Morin E."/>
            <person name="Murat C."/>
            <person name="Sun H."/>
            <person name="Tunlid A."/>
            <person name="Henrissat B."/>
            <person name="Grigoriev I.V."/>
            <person name="Hibbett D.S."/>
            <person name="Martin F."/>
            <person name="Nordberg H.P."/>
            <person name="Cantor M.N."/>
            <person name="Hua S.X."/>
        </authorList>
    </citation>
    <scope>NUCLEOTIDE SEQUENCE [LARGE SCALE GENOMIC DNA]</scope>
    <source>
        <strain evidence="2 3">F 1598</strain>
    </source>
</reference>